<name>A0A6J5KNK7_9CAUD</name>
<sequence length="134" mass="15219">MAYFAKVENGIVTEVIRAEQDFIDAGYVGDPSLWVQTSYNTRGNVHYAPQPENPPFTPDGGIALRGNFAGVGHTYDKENDVFYQPRPNDLNNVPCESWELSKETWLWTCPIPAPKSEGNWGWDEQKQEWVNVNV</sequence>
<evidence type="ECO:0000313" key="1">
    <source>
        <dbReference type="EMBL" id="CAB4123411.1"/>
    </source>
</evidence>
<protein>
    <submittedName>
        <fullName evidence="1">Uncharacterized protein</fullName>
    </submittedName>
</protein>
<accession>A0A6J5KNK7</accession>
<organism evidence="1">
    <name type="scientific">uncultured Caudovirales phage</name>
    <dbReference type="NCBI Taxonomy" id="2100421"/>
    <lineage>
        <taxon>Viruses</taxon>
        <taxon>Duplodnaviria</taxon>
        <taxon>Heunggongvirae</taxon>
        <taxon>Uroviricota</taxon>
        <taxon>Caudoviricetes</taxon>
        <taxon>Peduoviridae</taxon>
        <taxon>Maltschvirus</taxon>
        <taxon>Maltschvirus maltsch</taxon>
    </lineage>
</organism>
<gene>
    <name evidence="1" type="ORF">UFOVP41_55</name>
</gene>
<dbReference type="EMBL" id="LR796168">
    <property type="protein sequence ID" value="CAB4123411.1"/>
    <property type="molecule type" value="Genomic_DNA"/>
</dbReference>
<reference evidence="1" key="1">
    <citation type="submission" date="2020-04" db="EMBL/GenBank/DDBJ databases">
        <authorList>
            <person name="Chiriac C."/>
            <person name="Salcher M."/>
            <person name="Ghai R."/>
            <person name="Kavagutti S V."/>
        </authorList>
    </citation>
    <scope>NUCLEOTIDE SEQUENCE</scope>
</reference>
<proteinExistence type="predicted"/>